<dbReference type="InterPro" id="IPR013783">
    <property type="entry name" value="Ig-like_fold"/>
</dbReference>
<keyword evidence="2" id="KW-1133">Transmembrane helix</keyword>
<feature type="region of interest" description="Disordered" evidence="1">
    <location>
        <begin position="334"/>
        <end position="358"/>
    </location>
</feature>
<keyword evidence="2" id="KW-0812">Transmembrane</keyword>
<feature type="compositionally biased region" description="Low complexity" evidence="1">
    <location>
        <begin position="422"/>
        <end position="452"/>
    </location>
</feature>
<dbReference type="GO" id="GO:0005975">
    <property type="term" value="P:carbohydrate metabolic process"/>
    <property type="evidence" value="ECO:0007669"/>
    <property type="project" value="UniProtKB-ARBA"/>
</dbReference>
<feature type="region of interest" description="Disordered" evidence="1">
    <location>
        <begin position="422"/>
        <end position="465"/>
    </location>
</feature>
<gene>
    <name evidence="3" type="ORF">CLV28_1175</name>
</gene>
<feature type="compositionally biased region" description="Gly residues" evidence="1">
    <location>
        <begin position="339"/>
        <end position="358"/>
    </location>
</feature>
<evidence type="ECO:0000313" key="4">
    <source>
        <dbReference type="Proteomes" id="UP000231693"/>
    </source>
</evidence>
<evidence type="ECO:0008006" key="5">
    <source>
        <dbReference type="Google" id="ProtNLM"/>
    </source>
</evidence>
<proteinExistence type="predicted"/>
<evidence type="ECO:0000313" key="3">
    <source>
        <dbReference type="EMBL" id="PJJ77948.1"/>
    </source>
</evidence>
<evidence type="ECO:0000256" key="1">
    <source>
        <dbReference type="SAM" id="MobiDB-lite"/>
    </source>
</evidence>
<dbReference type="EMBL" id="PGFE01000001">
    <property type="protein sequence ID" value="PJJ77948.1"/>
    <property type="molecule type" value="Genomic_DNA"/>
</dbReference>
<dbReference type="AlphaFoldDB" id="A0A2M9D1R7"/>
<keyword evidence="4" id="KW-1185">Reference proteome</keyword>
<organism evidence="3 4">
    <name type="scientific">Sediminihabitans luteus</name>
    <dbReference type="NCBI Taxonomy" id="1138585"/>
    <lineage>
        <taxon>Bacteria</taxon>
        <taxon>Bacillati</taxon>
        <taxon>Actinomycetota</taxon>
        <taxon>Actinomycetes</taxon>
        <taxon>Micrococcales</taxon>
        <taxon>Cellulomonadaceae</taxon>
        <taxon>Sediminihabitans</taxon>
    </lineage>
</organism>
<comment type="caution">
    <text evidence="3">The sequence shown here is derived from an EMBL/GenBank/DDBJ whole genome shotgun (WGS) entry which is preliminary data.</text>
</comment>
<evidence type="ECO:0000256" key="2">
    <source>
        <dbReference type="SAM" id="Phobius"/>
    </source>
</evidence>
<sequence>MPAPHHRPPSVRMPHLWMPHLRMPHLRMPHVGTALVRTPRAALVAAIAGVLLVLVAPGPASAVPAPASDLAATEVDATVVAATDPDATDPDATATHVTWGVRTASGDLGADRQNYTHELDPGESVTDAVVVTNHDDTPLDLDLYGADGFTTAAGQLDVAGPDVDPVGLAAWFTAATDHVTIEPGESLQVDFALTVPDDAQPGDYAGAVVTSLGSTDAAGVSVDRRLGVRIHLRVSGALTPALAVEDLAVTYDGTVNPFAPGVATVTYTVRNTGNARLAAGQDVRVGGPWGLASVQAEAADVPELLPGESWPVRVEVAGAWPLVRLGATVTLDPTLPGSEGAGSVGAGSDGAGSAGAGSDGARVADVVATASGWAVPWTVLLLVGGAVGALLLARRRRRLRGAAEEARVAAAVEEAVAALRATDATDDANPADANPADQGGPVPDVTVPDVTGSSDTAEHGVAVRS</sequence>
<reference evidence="3 4" key="1">
    <citation type="submission" date="2017-11" db="EMBL/GenBank/DDBJ databases">
        <title>Genomic Encyclopedia of Archaeal and Bacterial Type Strains, Phase II (KMG-II): From Individual Species to Whole Genera.</title>
        <authorList>
            <person name="Goeker M."/>
        </authorList>
    </citation>
    <scope>NUCLEOTIDE SEQUENCE [LARGE SCALE GENOMIC DNA]</scope>
    <source>
        <strain evidence="3 4">DSM 25478</strain>
    </source>
</reference>
<protein>
    <recommendedName>
        <fullName evidence="5">DUF916 domain-containing protein</fullName>
    </recommendedName>
</protein>
<keyword evidence="2" id="KW-0472">Membrane</keyword>
<name>A0A2M9D1R7_9CELL</name>
<dbReference type="Proteomes" id="UP000231693">
    <property type="component" value="Unassembled WGS sequence"/>
</dbReference>
<dbReference type="Gene3D" id="2.60.40.10">
    <property type="entry name" value="Immunoglobulins"/>
    <property type="match status" value="1"/>
</dbReference>
<accession>A0A2M9D1R7</accession>
<feature type="transmembrane region" description="Helical" evidence="2">
    <location>
        <begin position="373"/>
        <end position="393"/>
    </location>
</feature>